<feature type="compositionally biased region" description="Gly residues" evidence="2">
    <location>
        <begin position="222"/>
        <end position="231"/>
    </location>
</feature>
<evidence type="ECO:0000313" key="3">
    <source>
        <dbReference type="EMBL" id="GJD51850.1"/>
    </source>
</evidence>
<dbReference type="Proteomes" id="UP001055167">
    <property type="component" value="Unassembled WGS sequence"/>
</dbReference>
<reference evidence="3" key="2">
    <citation type="submission" date="2021-08" db="EMBL/GenBank/DDBJ databases">
        <authorList>
            <person name="Tani A."/>
            <person name="Ola A."/>
            <person name="Ogura Y."/>
            <person name="Katsura K."/>
            <person name="Hayashi T."/>
        </authorList>
    </citation>
    <scope>NUCLEOTIDE SEQUENCE</scope>
    <source>
        <strain evidence="3">KCTC 52305</strain>
    </source>
</reference>
<feature type="compositionally biased region" description="Polar residues" evidence="2">
    <location>
        <begin position="160"/>
        <end position="175"/>
    </location>
</feature>
<proteinExistence type="predicted"/>
<dbReference type="InterPro" id="IPR011990">
    <property type="entry name" value="TPR-like_helical_dom_sf"/>
</dbReference>
<evidence type="ECO:0000256" key="2">
    <source>
        <dbReference type="SAM" id="MobiDB-lite"/>
    </source>
</evidence>
<dbReference type="Gene3D" id="1.25.40.10">
    <property type="entry name" value="Tetratricopeptide repeat domain"/>
    <property type="match status" value="1"/>
</dbReference>
<name>A0ABQ4R4G5_9HYPH</name>
<dbReference type="RefSeq" id="WP_238313840.1">
    <property type="nucleotide sequence ID" value="NZ_BPQH01000015.1"/>
</dbReference>
<accession>A0ABQ4R4G5</accession>
<dbReference type="InterPro" id="IPR019734">
    <property type="entry name" value="TPR_rpt"/>
</dbReference>
<protein>
    <recommendedName>
        <fullName evidence="5">Tetratricopeptide repeat protein</fullName>
    </recommendedName>
</protein>
<comment type="caution">
    <text evidence="3">The sequence shown here is derived from an EMBL/GenBank/DDBJ whole genome shotgun (WGS) entry which is preliminary data.</text>
</comment>
<sequence length="297" mass="30211">MRERRMRERLTATGLGPRAARGGGLAAVAGGLLALALLAGRPDALARGLLAAGLPAAAARVADDPGWRGTALYAAGRYAAAAAAFGPGAPYNRGTALARAGDLAGALAAFDAALARDPGDEDARANRDLVARLLETPDAPAGPVAGAANARADETARYASKTQSDPNDPGATSSGEGLAGNREALAAADSPGNAKAARTGRAEQRAVDPGRGQARGSASDAEGGGRSGGGNASVSEVAEREVRRISKSFEAREIRPDRHWLATLTDDPGRFLRLRLQAEQARRREAGTAVEPGSSPW</sequence>
<feature type="region of interest" description="Disordered" evidence="2">
    <location>
        <begin position="136"/>
        <end position="240"/>
    </location>
</feature>
<evidence type="ECO:0000313" key="4">
    <source>
        <dbReference type="Proteomes" id="UP001055167"/>
    </source>
</evidence>
<evidence type="ECO:0008006" key="5">
    <source>
        <dbReference type="Google" id="ProtNLM"/>
    </source>
</evidence>
<keyword evidence="4" id="KW-1185">Reference proteome</keyword>
<feature type="compositionally biased region" description="Low complexity" evidence="2">
    <location>
        <begin position="139"/>
        <end position="150"/>
    </location>
</feature>
<dbReference type="SUPFAM" id="SSF48452">
    <property type="entry name" value="TPR-like"/>
    <property type="match status" value="1"/>
</dbReference>
<dbReference type="PROSITE" id="PS50005">
    <property type="entry name" value="TPR"/>
    <property type="match status" value="1"/>
</dbReference>
<dbReference type="EMBL" id="BPQH01000015">
    <property type="protein sequence ID" value="GJD51850.1"/>
    <property type="molecule type" value="Genomic_DNA"/>
</dbReference>
<evidence type="ECO:0000256" key="1">
    <source>
        <dbReference type="PROSITE-ProRule" id="PRU00339"/>
    </source>
</evidence>
<feature type="repeat" description="TPR" evidence="1">
    <location>
        <begin position="87"/>
        <end position="120"/>
    </location>
</feature>
<reference evidence="3" key="1">
    <citation type="journal article" date="2021" name="Front. Microbiol.">
        <title>Comprehensive Comparative Genomics and Phenotyping of Methylobacterium Species.</title>
        <authorList>
            <person name="Alessa O."/>
            <person name="Ogura Y."/>
            <person name="Fujitani Y."/>
            <person name="Takami H."/>
            <person name="Hayashi T."/>
            <person name="Sahin N."/>
            <person name="Tani A."/>
        </authorList>
    </citation>
    <scope>NUCLEOTIDE SEQUENCE</scope>
    <source>
        <strain evidence="3">KCTC 52305</strain>
    </source>
</reference>
<gene>
    <name evidence="3" type="ORF">OPKNFCMD_4609</name>
</gene>
<organism evidence="3 4">
    <name type="scientific">Methylobacterium crusticola</name>
    <dbReference type="NCBI Taxonomy" id="1697972"/>
    <lineage>
        <taxon>Bacteria</taxon>
        <taxon>Pseudomonadati</taxon>
        <taxon>Pseudomonadota</taxon>
        <taxon>Alphaproteobacteria</taxon>
        <taxon>Hyphomicrobiales</taxon>
        <taxon>Methylobacteriaceae</taxon>
        <taxon>Methylobacterium</taxon>
    </lineage>
</organism>
<keyword evidence="1" id="KW-0802">TPR repeat</keyword>